<comment type="caution">
    <text evidence="1">The sequence shown here is derived from an EMBL/GenBank/DDBJ whole genome shotgun (WGS) entry which is preliminary data.</text>
</comment>
<keyword evidence="2" id="KW-1185">Reference proteome</keyword>
<name>A0A8J5H4E7_ZINOF</name>
<evidence type="ECO:0000313" key="2">
    <source>
        <dbReference type="Proteomes" id="UP000734854"/>
    </source>
</evidence>
<organism evidence="1 2">
    <name type="scientific">Zingiber officinale</name>
    <name type="common">Ginger</name>
    <name type="synonym">Amomum zingiber</name>
    <dbReference type="NCBI Taxonomy" id="94328"/>
    <lineage>
        <taxon>Eukaryota</taxon>
        <taxon>Viridiplantae</taxon>
        <taxon>Streptophyta</taxon>
        <taxon>Embryophyta</taxon>
        <taxon>Tracheophyta</taxon>
        <taxon>Spermatophyta</taxon>
        <taxon>Magnoliopsida</taxon>
        <taxon>Liliopsida</taxon>
        <taxon>Zingiberales</taxon>
        <taxon>Zingiberaceae</taxon>
        <taxon>Zingiber</taxon>
    </lineage>
</organism>
<reference evidence="1 2" key="1">
    <citation type="submission" date="2020-08" db="EMBL/GenBank/DDBJ databases">
        <title>Plant Genome Project.</title>
        <authorList>
            <person name="Zhang R.-G."/>
        </authorList>
    </citation>
    <scope>NUCLEOTIDE SEQUENCE [LARGE SCALE GENOMIC DNA]</scope>
    <source>
        <tissue evidence="1">Rhizome</tissue>
    </source>
</reference>
<dbReference type="InterPro" id="IPR016197">
    <property type="entry name" value="Chromo-like_dom_sf"/>
</dbReference>
<sequence>MEVAYKLKLPPHSRVHFAFHVSLLKKAIGEYNVHVDLPNGLEVTLEDEVEPEYVIASRHIVHNGEVIRQWLVKWKGKDMIDTMWEDDFTLRTQFPHFSLEDKARIVAGGNDRNPARMTQLQDEQKEAEVTCEATEKELELEAQLVEARGIIQEQFDSMDIILEASIMSKHFAKTDKPRRLSSHFDAALAEVRRWDGFSSATLPSNVLYLWILDEGQCASPEHSS</sequence>
<dbReference type="Proteomes" id="UP000734854">
    <property type="component" value="Unassembled WGS sequence"/>
</dbReference>
<gene>
    <name evidence="1" type="ORF">ZIOFF_017162</name>
</gene>
<accession>A0A8J5H4E7</accession>
<dbReference type="EMBL" id="JACMSC010000005">
    <property type="protein sequence ID" value="KAG6520130.1"/>
    <property type="molecule type" value="Genomic_DNA"/>
</dbReference>
<evidence type="ECO:0008006" key="3">
    <source>
        <dbReference type="Google" id="ProtNLM"/>
    </source>
</evidence>
<protein>
    <recommendedName>
        <fullName evidence="3">Chromo domain-containing protein</fullName>
    </recommendedName>
</protein>
<dbReference type="PANTHER" id="PTHR47057:SF1">
    <property type="entry name" value="AFADIN_ALPHA-ACTININ-BINDING PROTEIN"/>
    <property type="match status" value="1"/>
</dbReference>
<evidence type="ECO:0000313" key="1">
    <source>
        <dbReference type="EMBL" id="KAG6520130.1"/>
    </source>
</evidence>
<dbReference type="SUPFAM" id="SSF54160">
    <property type="entry name" value="Chromo domain-like"/>
    <property type="match status" value="1"/>
</dbReference>
<dbReference type="AlphaFoldDB" id="A0A8J5H4E7"/>
<proteinExistence type="predicted"/>
<dbReference type="Gene3D" id="2.40.50.40">
    <property type="match status" value="1"/>
</dbReference>
<dbReference type="PANTHER" id="PTHR47057">
    <property type="entry name" value="AFADIN/ALPHA-ACTININ-BINDING"/>
    <property type="match status" value="1"/>
</dbReference>